<sequence length="267" mass="30402">MDREVCGKASKDHLSRAHNYIRVSFVYFSKDALERDINFHQERYPILYSVVDTPTKKRKDKGKMVRSRKPRPKAFVIFKSHTKLNLAKKELTWEEKNHPAVKAITTFLHLRKDKAGGIFLILGGGRGRGDGYMCGLAHNTFEKKRCIILMGELVNLKQDAVFCNVYDPNFETERVKMLEHLIDTQAVLPLPWCIGGDFNSVLDLAKRRGGVCNISFIRNFGEFIRKTKVVDIPTQGTFFTWSNNREHVCVGKAGPVSNLPDCAPMIS</sequence>
<evidence type="ECO:0000313" key="2">
    <source>
        <dbReference type="Proteomes" id="UP001280121"/>
    </source>
</evidence>
<evidence type="ECO:0008006" key="3">
    <source>
        <dbReference type="Google" id="ProtNLM"/>
    </source>
</evidence>
<evidence type="ECO:0000313" key="1">
    <source>
        <dbReference type="EMBL" id="KAK2642442.1"/>
    </source>
</evidence>
<gene>
    <name evidence="1" type="ORF">Ddye_024205</name>
</gene>
<dbReference type="InterPro" id="IPR036691">
    <property type="entry name" value="Endo/exonu/phosph_ase_sf"/>
</dbReference>
<protein>
    <recommendedName>
        <fullName evidence="3">Endonuclease/exonuclease/phosphatase domain-containing protein</fullName>
    </recommendedName>
</protein>
<dbReference type="EMBL" id="JANJYI010000007">
    <property type="protein sequence ID" value="KAK2642442.1"/>
    <property type="molecule type" value="Genomic_DNA"/>
</dbReference>
<keyword evidence="2" id="KW-1185">Reference proteome</keyword>
<dbReference type="Proteomes" id="UP001280121">
    <property type="component" value="Unassembled WGS sequence"/>
</dbReference>
<organism evidence="1 2">
    <name type="scientific">Dipteronia dyeriana</name>
    <dbReference type="NCBI Taxonomy" id="168575"/>
    <lineage>
        <taxon>Eukaryota</taxon>
        <taxon>Viridiplantae</taxon>
        <taxon>Streptophyta</taxon>
        <taxon>Embryophyta</taxon>
        <taxon>Tracheophyta</taxon>
        <taxon>Spermatophyta</taxon>
        <taxon>Magnoliopsida</taxon>
        <taxon>eudicotyledons</taxon>
        <taxon>Gunneridae</taxon>
        <taxon>Pentapetalae</taxon>
        <taxon>rosids</taxon>
        <taxon>malvids</taxon>
        <taxon>Sapindales</taxon>
        <taxon>Sapindaceae</taxon>
        <taxon>Hippocastanoideae</taxon>
        <taxon>Acereae</taxon>
        <taxon>Dipteronia</taxon>
    </lineage>
</organism>
<dbReference type="AlphaFoldDB" id="A0AAD9TUG7"/>
<reference evidence="1" key="1">
    <citation type="journal article" date="2023" name="Plant J.">
        <title>Genome sequences and population genomics provide insights into the demographic history, inbreeding, and mutation load of two 'living fossil' tree species of Dipteronia.</title>
        <authorList>
            <person name="Feng Y."/>
            <person name="Comes H.P."/>
            <person name="Chen J."/>
            <person name="Zhu S."/>
            <person name="Lu R."/>
            <person name="Zhang X."/>
            <person name="Li P."/>
            <person name="Qiu J."/>
            <person name="Olsen K.M."/>
            <person name="Qiu Y."/>
        </authorList>
    </citation>
    <scope>NUCLEOTIDE SEQUENCE</scope>
    <source>
        <strain evidence="1">KIB01</strain>
    </source>
</reference>
<proteinExistence type="predicted"/>
<accession>A0AAD9TUG7</accession>
<comment type="caution">
    <text evidence="1">The sequence shown here is derived from an EMBL/GenBank/DDBJ whole genome shotgun (WGS) entry which is preliminary data.</text>
</comment>
<dbReference type="SUPFAM" id="SSF56219">
    <property type="entry name" value="DNase I-like"/>
    <property type="match status" value="1"/>
</dbReference>
<name>A0AAD9TUG7_9ROSI</name>
<dbReference type="Gene3D" id="3.60.10.10">
    <property type="entry name" value="Endonuclease/exonuclease/phosphatase"/>
    <property type="match status" value="1"/>
</dbReference>